<dbReference type="SUPFAM" id="SSF50447">
    <property type="entry name" value="Translation proteins"/>
    <property type="match status" value="1"/>
</dbReference>
<dbReference type="GO" id="GO:0001522">
    <property type="term" value="P:pseudouridine synthesis"/>
    <property type="evidence" value="ECO:0007669"/>
    <property type="project" value="InterPro"/>
</dbReference>
<keyword evidence="11" id="KW-1185">Reference proteome</keyword>
<dbReference type="GO" id="GO:0005634">
    <property type="term" value="C:nucleus"/>
    <property type="evidence" value="ECO:0007669"/>
    <property type="project" value="UniProtKB-SubCell"/>
</dbReference>
<feature type="region of interest" description="Disordered" evidence="9">
    <location>
        <begin position="26"/>
        <end position="57"/>
    </location>
</feature>
<dbReference type="Proteomes" id="UP000383932">
    <property type="component" value="Unassembled WGS sequence"/>
</dbReference>
<dbReference type="PANTHER" id="PTHR31633">
    <property type="entry name" value="H/ACA RIBONUCLEOPROTEIN COMPLEX NON-CORE SUBUNIT NAF1"/>
    <property type="match status" value="1"/>
</dbReference>
<feature type="region of interest" description="Disordered" evidence="9">
    <location>
        <begin position="341"/>
        <end position="473"/>
    </location>
</feature>
<feature type="compositionally biased region" description="Basic residues" evidence="9">
    <location>
        <begin position="428"/>
        <end position="439"/>
    </location>
</feature>
<dbReference type="GO" id="GO:0005732">
    <property type="term" value="C:sno(s)RNA-containing ribonucleoprotein complex"/>
    <property type="evidence" value="ECO:0007669"/>
    <property type="project" value="InterPro"/>
</dbReference>
<reference evidence="10 11" key="1">
    <citation type="journal article" date="2019" name="Fungal Biol. Biotechnol.">
        <title>Draft genome sequence of fastidious pathogen Ceratobasidium theobromae, which causes vascular-streak dieback in Theobroma cacao.</title>
        <authorList>
            <person name="Ali S.S."/>
            <person name="Asman A."/>
            <person name="Shao J."/>
            <person name="Firmansyah A.P."/>
            <person name="Susilo A.W."/>
            <person name="Rosmana A."/>
            <person name="McMahon P."/>
            <person name="Junaid M."/>
            <person name="Guest D."/>
            <person name="Kheng T.Y."/>
            <person name="Meinhardt L.W."/>
            <person name="Bailey B.A."/>
        </authorList>
    </citation>
    <scope>NUCLEOTIDE SEQUENCE [LARGE SCALE GENOMIC DNA]</scope>
    <source>
        <strain evidence="10 11">CT2</strain>
    </source>
</reference>
<feature type="compositionally biased region" description="Acidic residues" evidence="9">
    <location>
        <begin position="47"/>
        <end position="57"/>
    </location>
</feature>
<dbReference type="InterPro" id="IPR009000">
    <property type="entry name" value="Transl_B-barrel_sf"/>
</dbReference>
<dbReference type="GO" id="GO:0006364">
    <property type="term" value="P:rRNA processing"/>
    <property type="evidence" value="ECO:0007669"/>
    <property type="project" value="UniProtKB-KW"/>
</dbReference>
<keyword evidence="4" id="KW-0690">Ribosome biogenesis</keyword>
<dbReference type="EMBL" id="SSOP01000078">
    <property type="protein sequence ID" value="KAB5592062.1"/>
    <property type="molecule type" value="Genomic_DNA"/>
</dbReference>
<evidence type="ECO:0000256" key="6">
    <source>
        <dbReference type="ARBA" id="ARBA00022553"/>
    </source>
</evidence>
<evidence type="ECO:0000256" key="3">
    <source>
        <dbReference type="ARBA" id="ARBA00021438"/>
    </source>
</evidence>
<feature type="compositionally biased region" description="Polar residues" evidence="9">
    <location>
        <begin position="145"/>
        <end position="155"/>
    </location>
</feature>
<feature type="region of interest" description="Disordered" evidence="9">
    <location>
        <begin position="303"/>
        <end position="326"/>
    </location>
</feature>
<accession>A0A5N5QJY6</accession>
<evidence type="ECO:0000256" key="8">
    <source>
        <dbReference type="ARBA" id="ARBA00023242"/>
    </source>
</evidence>
<keyword evidence="7" id="KW-0694">RNA-binding</keyword>
<feature type="region of interest" description="Disordered" evidence="9">
    <location>
        <begin position="78"/>
        <end position="116"/>
    </location>
</feature>
<dbReference type="InterPro" id="IPR040309">
    <property type="entry name" value="Naf1"/>
</dbReference>
<dbReference type="Pfam" id="PF04410">
    <property type="entry name" value="Gar1"/>
    <property type="match status" value="1"/>
</dbReference>
<evidence type="ECO:0000256" key="1">
    <source>
        <dbReference type="ARBA" id="ARBA00004123"/>
    </source>
</evidence>
<evidence type="ECO:0000256" key="2">
    <source>
        <dbReference type="ARBA" id="ARBA00009801"/>
    </source>
</evidence>
<feature type="compositionally biased region" description="Basic and acidic residues" evidence="9">
    <location>
        <begin position="308"/>
        <end position="320"/>
    </location>
</feature>
<evidence type="ECO:0000256" key="5">
    <source>
        <dbReference type="ARBA" id="ARBA00022552"/>
    </source>
</evidence>
<feature type="region of interest" description="Disordered" evidence="9">
    <location>
        <begin position="130"/>
        <end position="157"/>
    </location>
</feature>
<dbReference type="PANTHER" id="PTHR31633:SF1">
    <property type="entry name" value="H_ACA RIBONUCLEOPROTEIN COMPLEX NON-CORE SUBUNIT NAF1"/>
    <property type="match status" value="1"/>
</dbReference>
<keyword evidence="6" id="KW-0597">Phosphoprotein</keyword>
<comment type="caution">
    <text evidence="10">The sequence shown here is derived from an EMBL/GenBank/DDBJ whole genome shotgun (WGS) entry which is preliminary data.</text>
</comment>
<protein>
    <recommendedName>
        <fullName evidence="3">H/ACA ribonucleoprotein complex non-core subunit NAF1</fullName>
    </recommendedName>
</protein>
<dbReference type="GO" id="GO:0003723">
    <property type="term" value="F:RNA binding"/>
    <property type="evidence" value="ECO:0007669"/>
    <property type="project" value="UniProtKB-KW"/>
</dbReference>
<organism evidence="10 11">
    <name type="scientific">Ceratobasidium theobromae</name>
    <dbReference type="NCBI Taxonomy" id="1582974"/>
    <lineage>
        <taxon>Eukaryota</taxon>
        <taxon>Fungi</taxon>
        <taxon>Dikarya</taxon>
        <taxon>Basidiomycota</taxon>
        <taxon>Agaricomycotina</taxon>
        <taxon>Agaricomycetes</taxon>
        <taxon>Cantharellales</taxon>
        <taxon>Ceratobasidiaceae</taxon>
        <taxon>Ceratobasidium</taxon>
    </lineage>
</organism>
<dbReference type="OrthoDB" id="21550at2759"/>
<dbReference type="InterPro" id="IPR038664">
    <property type="entry name" value="Gar1/Naf1_Cbf5-bd_sf"/>
</dbReference>
<dbReference type="Gene3D" id="2.40.10.230">
    <property type="entry name" value="Probable tRNA pseudouridine synthase domain"/>
    <property type="match status" value="1"/>
</dbReference>
<name>A0A5N5QJY6_9AGAM</name>
<evidence type="ECO:0000313" key="11">
    <source>
        <dbReference type="Proteomes" id="UP000383932"/>
    </source>
</evidence>
<feature type="compositionally biased region" description="Low complexity" evidence="9">
    <location>
        <begin position="377"/>
        <end position="394"/>
    </location>
</feature>
<keyword evidence="5" id="KW-0698">rRNA processing</keyword>
<dbReference type="GO" id="GO:0000493">
    <property type="term" value="P:box H/ACA snoRNP assembly"/>
    <property type="evidence" value="ECO:0007669"/>
    <property type="project" value="InterPro"/>
</dbReference>
<feature type="compositionally biased region" description="Basic residues" evidence="9">
    <location>
        <begin position="404"/>
        <end position="420"/>
    </location>
</feature>
<dbReference type="AlphaFoldDB" id="A0A5N5QJY6"/>
<comment type="subcellular location">
    <subcellularLocation>
        <location evidence="1">Nucleus</location>
    </subcellularLocation>
</comment>
<dbReference type="InterPro" id="IPR007504">
    <property type="entry name" value="H/ACA_rnp_Gar1/Naf1"/>
</dbReference>
<comment type="similarity">
    <text evidence="2">Belongs to the NAF1 family.</text>
</comment>
<sequence>MSAQAPIPDDLLLIIQSCVDMLPRVSSGGSDVGLRESSLVERSSVNGDDESSDEDEVELAIRLEDSDGDVQIQGLMAIGSKAGTPPLEPVKDVQSDSSSDSDSSESSDAEMRVTRYPTRAKQLASLAILTGPGDSDVDDDEDTPAGSTTQYSGTKNEILLPEVQTPGLTKVPPDDVLEEVGQVMTIIDSVVVVKGRTSGVDRVLDTDSLLVFDDRNVFGLVFETFGAVKQPLYSVRFPCASAIDKAGIWVGRLVYHVPKRSHFVFTEGIARVKGSDASNLHDEEVGEDQLDFSDDEAEAQWRRNRKEAKRERPCLSHDSARQVTPKPLKVELPTVLCYPTADDGDVPYSALPYDDVPDSRPVPEAYDPYLDHEEPRASPSMSSRSEQSSLQTSRSADESWGFHGRGRGGRGRGRGGQHQHRRDEGRGRPRRGRGGRGRGRGGDRRQGRGGGFSSGQFAPDPYPDPSSAFYPMVDASGQYPYEQFSPDEGYSPVNATNGYWDQGTMPHINPRFFSGEMGTDVGGGFGMQWPNMPNYNYGYQPGYGYGGYNQGNNGGYDPCYGDSSY</sequence>
<evidence type="ECO:0000256" key="7">
    <source>
        <dbReference type="ARBA" id="ARBA00022884"/>
    </source>
</evidence>
<keyword evidence="8" id="KW-0539">Nucleus</keyword>
<gene>
    <name evidence="10" type="ORF">CTheo_4514</name>
</gene>
<evidence type="ECO:0000313" key="10">
    <source>
        <dbReference type="EMBL" id="KAB5592062.1"/>
    </source>
</evidence>
<proteinExistence type="inferred from homology"/>
<evidence type="ECO:0000256" key="9">
    <source>
        <dbReference type="SAM" id="MobiDB-lite"/>
    </source>
</evidence>
<evidence type="ECO:0000256" key="4">
    <source>
        <dbReference type="ARBA" id="ARBA00022517"/>
    </source>
</evidence>